<evidence type="ECO:0000256" key="2">
    <source>
        <dbReference type="ARBA" id="ARBA00022448"/>
    </source>
</evidence>
<dbReference type="Gene3D" id="1.20.5.620">
    <property type="entry name" value="F1F0 ATP synthase subunit B, membrane domain"/>
    <property type="match status" value="1"/>
</dbReference>
<dbReference type="GO" id="GO:0033178">
    <property type="term" value="C:proton-transporting two-sector ATPase complex, catalytic domain"/>
    <property type="evidence" value="ECO:0007669"/>
    <property type="project" value="InterPro"/>
</dbReference>
<keyword evidence="6 8" id="KW-0472">Membrane</keyword>
<dbReference type="Gene3D" id="3.30.2320.30">
    <property type="entry name" value="ATP synthase, E subunit, C-terminal"/>
    <property type="match status" value="1"/>
</dbReference>
<comment type="similarity">
    <text evidence="1 8">Belongs to the V-ATPase E subunit family.</text>
</comment>
<comment type="function">
    <text evidence="8">Component of the A-type ATP synthase that produces ATP from ADP in the presence of a proton gradient across the membrane.</text>
</comment>
<keyword evidence="9" id="KW-0175">Coiled coil</keyword>
<dbReference type="STRING" id="765177.Desmu_0084"/>
<dbReference type="SUPFAM" id="SSF160527">
    <property type="entry name" value="V-type ATPase subunit E-like"/>
    <property type="match status" value="1"/>
</dbReference>
<dbReference type="Proteomes" id="UP000001068">
    <property type="component" value="Chromosome"/>
</dbReference>
<comment type="subcellular location">
    <subcellularLocation>
        <location evidence="8">Cell membrane</location>
        <topology evidence="8">Peripheral membrane protein</topology>
    </subcellularLocation>
</comment>
<dbReference type="InterPro" id="IPR038495">
    <property type="entry name" value="ATPase_E_C"/>
</dbReference>
<protein>
    <recommendedName>
        <fullName evidence="8">A-type ATP synthase subunit E</fullName>
    </recommendedName>
</protein>
<evidence type="ECO:0000256" key="7">
    <source>
        <dbReference type="ARBA" id="ARBA00023310"/>
    </source>
</evidence>
<dbReference type="GO" id="GO:0046933">
    <property type="term" value="F:proton-transporting ATP synthase activity, rotational mechanism"/>
    <property type="evidence" value="ECO:0007669"/>
    <property type="project" value="UniProtKB-UniRule"/>
</dbReference>
<dbReference type="HAMAP" id="MF_00311">
    <property type="entry name" value="ATP_synth_E_arch"/>
    <property type="match status" value="1"/>
</dbReference>
<evidence type="ECO:0000313" key="11">
    <source>
        <dbReference type="Proteomes" id="UP000001068"/>
    </source>
</evidence>
<sequence length="191" mass="21787">MQKMQEDAKAKLLREAEARAEQIVRDAEAEAERIVKEAEAKWRERAEAERKRITSEAEREANTIISEALREARLLVSKEYEKAVEDVLREAYDSVRKRSFDIENSIRNLIRESLRLVNAPKKIVVSKGDLEAARRIVAELGLPGVVVEAGDIDGGVIVESESGIVVDNTYESRLREFQSKHMDEVRRILWG</sequence>
<keyword evidence="5 8" id="KW-0406">Ion transport</keyword>
<name>E8RAJ3_DESM0</name>
<dbReference type="GO" id="GO:0005886">
    <property type="term" value="C:plasma membrane"/>
    <property type="evidence" value="ECO:0007669"/>
    <property type="project" value="UniProtKB-SubCell"/>
</dbReference>
<dbReference type="GO" id="GO:0046961">
    <property type="term" value="F:proton-transporting ATPase activity, rotational mechanism"/>
    <property type="evidence" value="ECO:0007669"/>
    <property type="project" value="InterPro"/>
</dbReference>
<evidence type="ECO:0000256" key="8">
    <source>
        <dbReference type="HAMAP-Rule" id="MF_00311"/>
    </source>
</evidence>
<reference evidence="10 11" key="2">
    <citation type="journal article" date="2011" name="Stand. Genomic Sci.">
        <title>Complete genome sequence of Desulfurococcus mucosus type strain (O7/1).</title>
        <authorList>
            <person name="Wirth R."/>
            <person name="Chertkov O."/>
            <person name="Held B."/>
            <person name="Lapidus A."/>
            <person name="Nolan M."/>
            <person name="Lucas S."/>
            <person name="Hammon N."/>
            <person name="Deshpande S."/>
            <person name="Cheng J.F."/>
            <person name="Tapia R."/>
            <person name="Han C."/>
            <person name="Goodwin L."/>
            <person name="Pitluck S."/>
            <person name="Liolios K."/>
            <person name="Ioanna P."/>
            <person name="Ivanova N."/>
            <person name="Mavromatis K."/>
            <person name="Mikhailova N."/>
            <person name="Pati A."/>
            <person name="Chen A."/>
            <person name="Palaniappan K."/>
            <person name="Land M."/>
            <person name="Hauser L."/>
            <person name="Chang Y.J."/>
            <person name="Jeffries C.D."/>
            <person name="Bilek Y."/>
            <person name="Hader T."/>
            <person name="Rohde M."/>
            <person name="Spring S."/>
            <person name="Sikorski J."/>
            <person name="Goker M."/>
            <person name="Woyke T."/>
            <person name="Bristow J."/>
            <person name="Eisen J.A."/>
            <person name="Markowitz V."/>
            <person name="Hugenholtz P."/>
            <person name="Kyrpides N.C."/>
            <person name="Klenk H.P."/>
        </authorList>
    </citation>
    <scope>NUCLEOTIDE SEQUENCE [LARGE SCALE GENOMIC DNA]</scope>
    <source>
        <strain evidence="11">ATCC 35584 / DSM 2162 / JCM 9187 / O7/1</strain>
    </source>
</reference>
<keyword evidence="3 8" id="KW-1003">Cell membrane</keyword>
<evidence type="ECO:0000256" key="3">
    <source>
        <dbReference type="ARBA" id="ARBA00022475"/>
    </source>
</evidence>
<accession>E8RAJ3</accession>
<gene>
    <name evidence="8" type="primary">atpE</name>
    <name evidence="10" type="ordered locus">Desmu_0084</name>
</gene>
<comment type="subunit">
    <text evidence="8">Has multiple subunits with at least A(3), B(3), C, D, E, F, H, I and proteolipid K(x).</text>
</comment>
<evidence type="ECO:0000313" key="10">
    <source>
        <dbReference type="EMBL" id="ADV64403.1"/>
    </source>
</evidence>
<proteinExistence type="inferred from homology"/>
<dbReference type="KEGG" id="dmu:Desmu_0084"/>
<dbReference type="GO" id="GO:0005524">
    <property type="term" value="F:ATP binding"/>
    <property type="evidence" value="ECO:0007669"/>
    <property type="project" value="UniProtKB-UniRule"/>
</dbReference>
<dbReference type="AlphaFoldDB" id="E8RAJ3"/>
<evidence type="ECO:0000256" key="4">
    <source>
        <dbReference type="ARBA" id="ARBA00022781"/>
    </source>
</evidence>
<dbReference type="EMBL" id="CP002363">
    <property type="protein sequence ID" value="ADV64403.1"/>
    <property type="molecule type" value="Genomic_DNA"/>
</dbReference>
<keyword evidence="11" id="KW-1185">Reference proteome</keyword>
<keyword evidence="7 8" id="KW-0066">ATP synthesis</keyword>
<dbReference type="eggNOG" id="arCOG00869">
    <property type="taxonomic scope" value="Archaea"/>
</dbReference>
<evidence type="ECO:0000256" key="5">
    <source>
        <dbReference type="ARBA" id="ARBA00023065"/>
    </source>
</evidence>
<evidence type="ECO:0000256" key="1">
    <source>
        <dbReference type="ARBA" id="ARBA00005901"/>
    </source>
</evidence>
<dbReference type="HOGENOM" id="CLU_120324_0_0_2"/>
<dbReference type="GO" id="GO:0042777">
    <property type="term" value="P:proton motive force-driven plasma membrane ATP synthesis"/>
    <property type="evidence" value="ECO:0007669"/>
    <property type="project" value="UniProtKB-UniRule"/>
</dbReference>
<evidence type="ECO:0000256" key="9">
    <source>
        <dbReference type="SAM" id="Coils"/>
    </source>
</evidence>
<reference evidence="11" key="1">
    <citation type="submission" date="2010-11" db="EMBL/GenBank/DDBJ databases">
        <title>The complete genome of Desulfurococcus mucosus DSM 2162.</title>
        <authorList>
            <consortium name="US DOE Joint Genome Institute (JGI-PGF)"/>
            <person name="Lucas S."/>
            <person name="Copeland A."/>
            <person name="Lapidus A."/>
            <person name="Bruce D."/>
            <person name="Goodwin L."/>
            <person name="Pitluck S."/>
            <person name="Kyrpides N."/>
            <person name="Mavromatis K."/>
            <person name="Pagani I."/>
            <person name="Ivanova N."/>
            <person name="Ovchinnikova G."/>
            <person name="Chertkov O."/>
            <person name="Held B."/>
            <person name="Brettin T."/>
            <person name="Detter J.C."/>
            <person name="Tapia R."/>
            <person name="Han C."/>
            <person name="Land M."/>
            <person name="Hauser L."/>
            <person name="Markowitz V."/>
            <person name="Cheng J.-F."/>
            <person name="Hugenholtz P."/>
            <person name="Woyke T."/>
            <person name="Wu D."/>
            <person name="Wirth R."/>
            <person name="Bilek Y."/>
            <person name="Hader T."/>
            <person name="Klenk H.-P."/>
            <person name="Eisen J.A."/>
        </authorList>
    </citation>
    <scope>NUCLEOTIDE SEQUENCE [LARGE SCALE GENOMIC DNA]</scope>
    <source>
        <strain evidence="11">ATCC 35584 / DSM 2162 / JCM 9187 / O7/1</strain>
    </source>
</reference>
<evidence type="ECO:0000256" key="6">
    <source>
        <dbReference type="ARBA" id="ARBA00023136"/>
    </source>
</evidence>
<dbReference type="InterPro" id="IPR002842">
    <property type="entry name" value="ATPase_V1_Esu"/>
</dbReference>
<feature type="coiled-coil region" evidence="9">
    <location>
        <begin position="10"/>
        <end position="63"/>
    </location>
</feature>
<organism evidence="10 11">
    <name type="scientific">Desulfurococcus mucosus (strain ATCC 35584 / DSM 2162 / JCM 9187 / O7/1)</name>
    <dbReference type="NCBI Taxonomy" id="765177"/>
    <lineage>
        <taxon>Archaea</taxon>
        <taxon>Thermoproteota</taxon>
        <taxon>Thermoprotei</taxon>
        <taxon>Desulfurococcales</taxon>
        <taxon>Desulfurococcaceae</taxon>
        <taxon>Desulfurococcus</taxon>
    </lineage>
</organism>
<keyword evidence="4 8" id="KW-0375">Hydrogen ion transport</keyword>
<dbReference type="Pfam" id="PF01991">
    <property type="entry name" value="vATP-synt_E"/>
    <property type="match status" value="1"/>
</dbReference>
<keyword evidence="2 8" id="KW-0813">Transport</keyword>